<evidence type="ECO:0000256" key="1">
    <source>
        <dbReference type="ARBA" id="ARBA00000851"/>
    </source>
</evidence>
<evidence type="ECO:0000256" key="11">
    <source>
        <dbReference type="RuleBase" id="RU364115"/>
    </source>
</evidence>
<dbReference type="SUPFAM" id="SSF52540">
    <property type="entry name" value="P-loop containing nucleoside triphosphate hydrolases"/>
    <property type="match status" value="1"/>
</dbReference>
<dbReference type="SMART" id="SM00487">
    <property type="entry name" value="DEXDc"/>
    <property type="match status" value="1"/>
</dbReference>
<comment type="function">
    <text evidence="11">Subunit R is required for both nuclease and ATPase activities, but not for modification.</text>
</comment>
<dbReference type="Gene3D" id="3.90.1570.50">
    <property type="match status" value="1"/>
</dbReference>
<dbReference type="Pfam" id="PF11867">
    <property type="entry name" value="T1RH-like_C"/>
    <property type="match status" value="1"/>
</dbReference>
<comment type="catalytic activity">
    <reaction evidence="1 11">
        <text>Endonucleolytic cleavage of DNA to give random double-stranded fragments with terminal 5'-phosphates, ATP is simultaneously hydrolyzed.</text>
        <dbReference type="EC" id="3.1.21.3"/>
    </reaction>
</comment>
<evidence type="ECO:0000256" key="8">
    <source>
        <dbReference type="ARBA" id="ARBA00022801"/>
    </source>
</evidence>
<keyword evidence="6 11" id="KW-0680">Restriction system</keyword>
<keyword evidence="7" id="KW-0255">Endonuclease</keyword>
<accession>A0A6N2V8W9</accession>
<dbReference type="NCBIfam" id="TIGR00348">
    <property type="entry name" value="hsdR"/>
    <property type="match status" value="1"/>
</dbReference>
<sequence>MSIGQREKATQKRVINLFVQELGYTYLGDFTERKNSNIETELLTKFLTGKGYSSVLIRRALKELQDAAGDQSVNLYDLNEQTYKKLRYGVKVSESVGQHKTTVQFVDWEHPLENDFYIAEEVTIKHKRPDLVLYINGIAFAVIELKRSTVSMSEGIRQNLTNQRHDMIMQFFATIGLVLAGNDSEGARYGTTGTPEMYYLSWKEDPNAKDDVSVKVRDQIEKYPLRLDKNLISLCRKERFIELLHNFIVFDSGVKKTCRPNQFFGNMAARDFVRRHEGGIIWHTQGSGKSLTMVWLSKWIKENISNSRILIITDRDELDVQIEQVFAGVNESIVRIRRGSELIQKINDTSPVMMCSLIHKFGKKNRGKSGESDYTGFIEELKRSLPENFSPKGDFYVFVDECHRTQSGKLHKAMETILPNATFIGFTGTPLMKKDKETSLEVFGPYIHRYKFDEAVRDKVVLDLRYEAREVEQNVVQQDRIDAWFEAKTRGLTGVAKAKLKQRWGNLQKMFSSKARLGQIVADIVFDMETKPRLHDGRGNAMLVAGSIYQACKFYELFQETELKSKCAIVTSYEPAVGDIRTETVGDDGETEAVEQYEIYMKMLGGKDPKAFEKEVKEKFIKQPEQMKLLIVVDKLLTGFDAPPATYLYIDKSMRDHGLFQAICRVNRLDGEDKEFGYIIDYKDLFRSLENAVADYTSEAFDSYDKEDVSGLLTDRLDKAKEQLEDSLEALRALCEPVAPPKDMVDYYHYFCGANTEAFDLDELEENMPKREQLYNLSATALRAFGEVSGELQEKYHYTVEQIKALEREVTYYIKVRDDVHLASGDYVDLKKYDPDMRHLIDTYLSADPSRVLTSFGGATLVELLVDNGISALKDMPASTPKEKEAVAETIENNIGKEIVEKTQSNPKYYEKMSALLRELIEKRKNDVINYEEYLRQVVELARKVHKPESGTEYPPEIRESAAKRAFYDHLNGNAVVANQIYDAVMSSKQDNFRGSKIKERKIWRAIRAIVKDDQEADRLLVLVKEQSEF</sequence>
<evidence type="ECO:0000256" key="7">
    <source>
        <dbReference type="ARBA" id="ARBA00022759"/>
    </source>
</evidence>
<dbReference type="GO" id="GO:0009307">
    <property type="term" value="P:DNA restriction-modification system"/>
    <property type="evidence" value="ECO:0007669"/>
    <property type="project" value="UniProtKB-KW"/>
</dbReference>
<keyword evidence="9 11" id="KW-0067">ATP-binding</keyword>
<dbReference type="InterPro" id="IPR007409">
    <property type="entry name" value="Restrct_endonuc_type1_HsdR_N"/>
</dbReference>
<dbReference type="PANTHER" id="PTHR30195:SF15">
    <property type="entry name" value="TYPE I RESTRICTION ENZYME HINDI ENDONUCLEASE SUBUNIT"/>
    <property type="match status" value="1"/>
</dbReference>
<evidence type="ECO:0000256" key="6">
    <source>
        <dbReference type="ARBA" id="ARBA00022747"/>
    </source>
</evidence>
<comment type="similarity">
    <text evidence="2 11">Belongs to the HsdR family.</text>
</comment>
<dbReference type="InterPro" id="IPR004473">
    <property type="entry name" value="Restrct_endonuc_typeI_HsdR"/>
</dbReference>
<organism evidence="13">
    <name type="scientific">Enterocloster bolteae</name>
    <dbReference type="NCBI Taxonomy" id="208479"/>
    <lineage>
        <taxon>Bacteria</taxon>
        <taxon>Bacillati</taxon>
        <taxon>Bacillota</taxon>
        <taxon>Clostridia</taxon>
        <taxon>Lachnospirales</taxon>
        <taxon>Lachnospiraceae</taxon>
        <taxon>Enterocloster</taxon>
    </lineage>
</organism>
<dbReference type="GO" id="GO:0005524">
    <property type="term" value="F:ATP binding"/>
    <property type="evidence" value="ECO:0007669"/>
    <property type="project" value="UniProtKB-KW"/>
</dbReference>
<evidence type="ECO:0000256" key="9">
    <source>
        <dbReference type="ARBA" id="ARBA00022840"/>
    </source>
</evidence>
<comment type="subunit">
    <text evidence="3 11">The type I restriction/modification system is composed of three polypeptides R, M and S.</text>
</comment>
<dbReference type="InterPro" id="IPR040980">
    <property type="entry name" value="SWI2_SNF2"/>
</dbReference>
<dbReference type="CDD" id="cd18030">
    <property type="entry name" value="DEXHc_RE_I_HsdR"/>
    <property type="match status" value="1"/>
</dbReference>
<dbReference type="AlphaFoldDB" id="A0A6N2V8W9"/>
<evidence type="ECO:0000313" key="13">
    <source>
        <dbReference type="EMBL" id="VYT26420.1"/>
    </source>
</evidence>
<evidence type="ECO:0000256" key="4">
    <source>
        <dbReference type="ARBA" id="ARBA00022722"/>
    </source>
</evidence>
<dbReference type="InterPro" id="IPR051268">
    <property type="entry name" value="Type-I_R_enzyme_R_subunit"/>
</dbReference>
<dbReference type="InterPro" id="IPR014001">
    <property type="entry name" value="Helicase_ATP-bd"/>
</dbReference>
<dbReference type="GO" id="GO:0003677">
    <property type="term" value="F:DNA binding"/>
    <property type="evidence" value="ECO:0007669"/>
    <property type="project" value="UniProtKB-KW"/>
</dbReference>
<dbReference type="PROSITE" id="PS51192">
    <property type="entry name" value="HELICASE_ATP_BIND_1"/>
    <property type="match status" value="1"/>
</dbReference>
<protein>
    <recommendedName>
        <fullName evidence="11">Type I restriction enzyme endonuclease subunit</fullName>
        <shortName evidence="11">R protein</shortName>
        <ecNumber evidence="11">3.1.21.3</ecNumber>
    </recommendedName>
    <alternativeName>
        <fullName evidence="11">Type-1 restriction enzyme R protein</fullName>
    </alternativeName>
</protein>
<dbReference type="GO" id="GO:0009035">
    <property type="term" value="F:type I site-specific deoxyribonuclease activity"/>
    <property type="evidence" value="ECO:0007669"/>
    <property type="project" value="UniProtKB-EC"/>
</dbReference>
<reference evidence="13" key="1">
    <citation type="submission" date="2019-11" db="EMBL/GenBank/DDBJ databases">
        <authorList>
            <person name="Feng L."/>
        </authorList>
    </citation>
    <scope>NUCLEOTIDE SEQUENCE</scope>
    <source>
        <strain evidence="13">CbolteaeLFYP116</strain>
    </source>
</reference>
<dbReference type="InterPro" id="IPR021810">
    <property type="entry name" value="T1RH-like_C"/>
</dbReference>
<evidence type="ECO:0000256" key="2">
    <source>
        <dbReference type="ARBA" id="ARBA00008598"/>
    </source>
</evidence>
<keyword evidence="4" id="KW-0540">Nuclease</keyword>
<evidence type="ECO:0000256" key="5">
    <source>
        <dbReference type="ARBA" id="ARBA00022741"/>
    </source>
</evidence>
<proteinExistence type="inferred from homology"/>
<feature type="domain" description="Helicase ATP-binding" evidence="12">
    <location>
        <begin position="270"/>
        <end position="448"/>
    </location>
</feature>
<dbReference type="Pfam" id="PF18766">
    <property type="entry name" value="SWI2_SNF2"/>
    <property type="match status" value="1"/>
</dbReference>
<dbReference type="GeneID" id="23115667"/>
<keyword evidence="10 11" id="KW-0238">DNA-binding</keyword>
<dbReference type="EC" id="3.1.21.3" evidence="11"/>
<name>A0A6N2V8W9_9FIRM</name>
<dbReference type="InterPro" id="IPR027417">
    <property type="entry name" value="P-loop_NTPase"/>
</dbReference>
<dbReference type="PANTHER" id="PTHR30195">
    <property type="entry name" value="TYPE I SITE-SPECIFIC DEOXYRIBONUCLEASE PROTEIN SUBUNIT M AND R"/>
    <property type="match status" value="1"/>
</dbReference>
<dbReference type="InterPro" id="IPR055180">
    <property type="entry name" value="HsdR_RecA-like_helicase_dom_2"/>
</dbReference>
<evidence type="ECO:0000256" key="10">
    <source>
        <dbReference type="ARBA" id="ARBA00023125"/>
    </source>
</evidence>
<gene>
    <name evidence="13" type="primary">hsdR_3</name>
    <name evidence="13" type="ORF">CBLFYP116_02569</name>
</gene>
<dbReference type="Gene3D" id="3.40.50.300">
    <property type="entry name" value="P-loop containing nucleotide triphosphate hydrolases"/>
    <property type="match status" value="2"/>
</dbReference>
<dbReference type="Pfam" id="PF22679">
    <property type="entry name" value="T1R_D3-like"/>
    <property type="match status" value="1"/>
</dbReference>
<evidence type="ECO:0000259" key="12">
    <source>
        <dbReference type="PROSITE" id="PS51192"/>
    </source>
</evidence>
<dbReference type="Pfam" id="PF04313">
    <property type="entry name" value="HSDR_N"/>
    <property type="match status" value="1"/>
</dbReference>
<dbReference type="EMBL" id="CACRTF010000014">
    <property type="protein sequence ID" value="VYT26420.1"/>
    <property type="molecule type" value="Genomic_DNA"/>
</dbReference>
<dbReference type="CDD" id="cd22332">
    <property type="entry name" value="HsdR_N"/>
    <property type="match status" value="1"/>
</dbReference>
<dbReference type="RefSeq" id="WP_002566178.1">
    <property type="nucleotide sequence ID" value="NZ_BAABZS010000001.1"/>
</dbReference>
<keyword evidence="5 11" id="KW-0547">Nucleotide-binding</keyword>
<keyword evidence="8 11" id="KW-0378">Hydrolase</keyword>
<dbReference type="CDD" id="cd18800">
    <property type="entry name" value="SF2_C_EcoR124I-like"/>
    <property type="match status" value="1"/>
</dbReference>
<evidence type="ECO:0000256" key="3">
    <source>
        <dbReference type="ARBA" id="ARBA00011296"/>
    </source>
</evidence>